<comment type="subcellular location">
    <subcellularLocation>
        <location evidence="1">Cell inner membrane</location>
        <topology evidence="1">Multi-pass membrane protein</topology>
    </subcellularLocation>
</comment>
<evidence type="ECO:0000256" key="6">
    <source>
        <dbReference type="ARBA" id="ARBA00022692"/>
    </source>
</evidence>
<feature type="transmembrane region" description="Helical" evidence="10">
    <location>
        <begin position="170"/>
        <end position="188"/>
    </location>
</feature>
<dbReference type="RefSeq" id="WP_115854106.1">
    <property type="nucleotide sequence ID" value="NZ_QRDJ01000007.1"/>
</dbReference>
<feature type="transmembrane region" description="Helical" evidence="10">
    <location>
        <begin position="82"/>
        <end position="100"/>
    </location>
</feature>
<feature type="transmembrane region" description="Helical" evidence="10">
    <location>
        <begin position="16"/>
        <end position="39"/>
    </location>
</feature>
<feature type="transmembrane region" description="Helical" evidence="10">
    <location>
        <begin position="246"/>
        <end position="269"/>
    </location>
</feature>
<keyword evidence="8" id="KW-0534">Nitrate assimilation</keyword>
<dbReference type="InterPro" id="IPR044772">
    <property type="entry name" value="NO3_transporter"/>
</dbReference>
<feature type="transmembrane region" description="Helical" evidence="10">
    <location>
        <begin position="384"/>
        <end position="407"/>
    </location>
</feature>
<dbReference type="PANTHER" id="PTHR23515">
    <property type="entry name" value="HIGH-AFFINITY NITRATE TRANSPORTER 2.3"/>
    <property type="match status" value="1"/>
</dbReference>
<feature type="transmembrane region" description="Helical" evidence="10">
    <location>
        <begin position="353"/>
        <end position="378"/>
    </location>
</feature>
<dbReference type="PROSITE" id="PS50850">
    <property type="entry name" value="MFS"/>
    <property type="match status" value="1"/>
</dbReference>
<evidence type="ECO:0000256" key="8">
    <source>
        <dbReference type="ARBA" id="ARBA00023063"/>
    </source>
</evidence>
<feature type="transmembrane region" description="Helical" evidence="10">
    <location>
        <begin position="685"/>
        <end position="705"/>
    </location>
</feature>
<accession>A0A3D9DWH2</accession>
<dbReference type="Proteomes" id="UP000256334">
    <property type="component" value="Unassembled WGS sequence"/>
</dbReference>
<dbReference type="InterPro" id="IPR020846">
    <property type="entry name" value="MFS_dom"/>
</dbReference>
<name>A0A3D9DWH2_9GAMM</name>
<evidence type="ECO:0000256" key="4">
    <source>
        <dbReference type="ARBA" id="ARBA00022475"/>
    </source>
</evidence>
<dbReference type="GO" id="GO:0015112">
    <property type="term" value="F:nitrate transmembrane transporter activity"/>
    <property type="evidence" value="ECO:0007669"/>
    <property type="project" value="InterPro"/>
</dbReference>
<dbReference type="AlphaFoldDB" id="A0A3D9DWH2"/>
<dbReference type="EMBL" id="QRDJ01000007">
    <property type="protein sequence ID" value="REC95021.1"/>
    <property type="molecule type" value="Genomic_DNA"/>
</dbReference>
<proteinExistence type="inferred from homology"/>
<feature type="transmembrane region" description="Helical" evidence="10">
    <location>
        <begin position="524"/>
        <end position="543"/>
    </location>
</feature>
<dbReference type="GO" id="GO:0015291">
    <property type="term" value="F:secondary active transmembrane transporter activity"/>
    <property type="evidence" value="ECO:0007669"/>
    <property type="project" value="UniProtKB-ARBA"/>
</dbReference>
<organism evidence="12 13">
    <name type="scientific">Kushneria indalinina DSM 14324</name>
    <dbReference type="NCBI Taxonomy" id="1122140"/>
    <lineage>
        <taxon>Bacteria</taxon>
        <taxon>Pseudomonadati</taxon>
        <taxon>Pseudomonadota</taxon>
        <taxon>Gammaproteobacteria</taxon>
        <taxon>Oceanospirillales</taxon>
        <taxon>Halomonadaceae</taxon>
        <taxon>Kushneria</taxon>
    </lineage>
</organism>
<feature type="domain" description="Major facilitator superfamily (MFS) profile" evidence="11">
    <location>
        <begin position="15"/>
        <end position="411"/>
    </location>
</feature>
<evidence type="ECO:0000256" key="3">
    <source>
        <dbReference type="ARBA" id="ARBA00022448"/>
    </source>
</evidence>
<dbReference type="Pfam" id="PF07690">
    <property type="entry name" value="MFS_1"/>
    <property type="match status" value="2"/>
</dbReference>
<keyword evidence="6 10" id="KW-0812">Transmembrane</keyword>
<dbReference type="InterPro" id="IPR036259">
    <property type="entry name" value="MFS_trans_sf"/>
</dbReference>
<feature type="transmembrane region" description="Helical" evidence="10">
    <location>
        <begin position="717"/>
        <end position="735"/>
    </location>
</feature>
<evidence type="ECO:0000256" key="2">
    <source>
        <dbReference type="ARBA" id="ARBA00008432"/>
    </source>
</evidence>
<dbReference type="InterPro" id="IPR011701">
    <property type="entry name" value="MFS"/>
</dbReference>
<feature type="transmembrane region" description="Helical" evidence="10">
    <location>
        <begin position="773"/>
        <end position="792"/>
    </location>
</feature>
<feature type="transmembrane region" description="Helical" evidence="10">
    <location>
        <begin position="220"/>
        <end position="240"/>
    </location>
</feature>
<evidence type="ECO:0000256" key="9">
    <source>
        <dbReference type="ARBA" id="ARBA00023136"/>
    </source>
</evidence>
<dbReference type="OrthoDB" id="9771451at2"/>
<evidence type="ECO:0000313" key="12">
    <source>
        <dbReference type="EMBL" id="REC95021.1"/>
    </source>
</evidence>
<dbReference type="SUPFAM" id="SSF103473">
    <property type="entry name" value="MFS general substrate transporter"/>
    <property type="match status" value="2"/>
</dbReference>
<evidence type="ECO:0000256" key="1">
    <source>
        <dbReference type="ARBA" id="ARBA00004429"/>
    </source>
</evidence>
<sequence length="892" mass="96066">MSADTASPPRSQQQRALGLSTLAFTLCFAVWTIFSIIGVRLKQEFGLSDTQLGLLMATPVLTGSISRLLLGIWTDRFGGRRVFSLLMLVSAACVYLLTFANSYAMLLLAALGVGLAGGGFIVGVAYTSAWYSAGKQGTALGIFGAGNVGAAITNFAAPFLLLAMGWQGTALVYATVLALAGVAFWVLAKEDPQHAQRRAPVPLKTQLAPLAELRVWRFSLYYFFVFGGFVALALWLPHYLMEVYGLGIAAAGMVAALYSVPASLFRILGGVMSDRIGARRVMYWTLGVSALCLLVLSYPPSRFVVDGVRGEVGFSLGTPLSLFIVLIFVLGFFMSLGKAAVFKHIPVYYPDHVGSVGGVVGMVGGLGGFLLPLTFGMLNDVVGIWQSCFMLLFVVVIAALAWMHYAISRADHQSWGKTPRSTDLPELAAPRSLVLSEWHPEDETFWQTTGARIARRNLWISIPNLLLAFAVWSIWSILVVRMPQLGFGYSPNQLFWLAALPSLSGATLRIFYSFMVPIFGGRRWTALSTASLLLPCLWIGVAVQHPDTPYSVMLILALLCGFGGGNFASSMANISFFYPQAKKGTAMGLNAGLGNLGVSTLQLIGPLVIATSALGPLAGDPLITQQGAHAGDPVWLQNAAFIWVPLIVIAALAAWFGMNDIASAKSSFRDQAVIFKRKHNWLMSWLYLGTFGSFIGFAAGFPLLSNMLFPAVDPTRYAFLGPLVGALARPLGGWLSDRLGGARVTLWNFALMALGVFGVLACLPDASLAQGQGGSFLGFFAMFMVLFVATGIGNGSTYRMVPVIFFNQRRNALGDDRLDQVRTEANRESAAVLGFISAMAAYGGFFIPRAYGTATDMTGSVAPALYGFIFFYLSCMALTWWYYARRNAPAPC</sequence>
<comment type="caution">
    <text evidence="12">The sequence shown here is derived from an EMBL/GenBank/DDBJ whole genome shotgun (WGS) entry which is preliminary data.</text>
</comment>
<keyword evidence="5" id="KW-0997">Cell inner membrane</keyword>
<protein>
    <submittedName>
        <fullName evidence="12">NNP family nitrate/nitrite transporter-like MFS transporter</fullName>
    </submittedName>
</protein>
<feature type="transmembrane region" description="Helical" evidence="10">
    <location>
        <begin position="320"/>
        <end position="341"/>
    </location>
</feature>
<feature type="transmembrane region" description="Helical" evidence="10">
    <location>
        <begin position="139"/>
        <end position="164"/>
    </location>
</feature>
<feature type="transmembrane region" description="Helical" evidence="10">
    <location>
        <begin position="634"/>
        <end position="656"/>
    </location>
</feature>
<feature type="transmembrane region" description="Helical" evidence="10">
    <location>
        <begin position="747"/>
        <end position="767"/>
    </location>
</feature>
<feature type="transmembrane region" description="Helical" evidence="10">
    <location>
        <begin position="830"/>
        <end position="851"/>
    </location>
</feature>
<dbReference type="InterPro" id="IPR004737">
    <property type="entry name" value="NO3_transporter_NarK/NarU-like"/>
</dbReference>
<dbReference type="CDD" id="cd17341">
    <property type="entry name" value="MFS_NRT2_like"/>
    <property type="match status" value="1"/>
</dbReference>
<feature type="transmembrane region" description="Helical" evidence="10">
    <location>
        <begin position="863"/>
        <end position="883"/>
    </location>
</feature>
<dbReference type="GO" id="GO:0042128">
    <property type="term" value="P:nitrate assimilation"/>
    <property type="evidence" value="ECO:0007669"/>
    <property type="project" value="UniProtKB-KW"/>
</dbReference>
<evidence type="ECO:0000259" key="11">
    <source>
        <dbReference type="PROSITE" id="PS50850"/>
    </source>
</evidence>
<keyword evidence="3" id="KW-0813">Transport</keyword>
<feature type="transmembrane region" description="Helical" evidence="10">
    <location>
        <begin position="106"/>
        <end position="127"/>
    </location>
</feature>
<dbReference type="FunFam" id="1.20.1250.20:FF:000024">
    <property type="entry name" value="Nitrite extrusion protein NarK"/>
    <property type="match status" value="1"/>
</dbReference>
<feature type="transmembrane region" description="Helical" evidence="10">
    <location>
        <begin position="549"/>
        <end position="568"/>
    </location>
</feature>
<feature type="transmembrane region" description="Helical" evidence="10">
    <location>
        <begin position="51"/>
        <end position="70"/>
    </location>
</feature>
<feature type="transmembrane region" description="Helical" evidence="10">
    <location>
        <begin position="281"/>
        <end position="300"/>
    </location>
</feature>
<keyword evidence="7 10" id="KW-1133">Transmembrane helix</keyword>
<evidence type="ECO:0000256" key="5">
    <source>
        <dbReference type="ARBA" id="ARBA00022519"/>
    </source>
</evidence>
<keyword evidence="13" id="KW-1185">Reference proteome</keyword>
<feature type="transmembrane region" description="Helical" evidence="10">
    <location>
        <begin position="462"/>
        <end position="482"/>
    </location>
</feature>
<evidence type="ECO:0000313" key="13">
    <source>
        <dbReference type="Proteomes" id="UP000256334"/>
    </source>
</evidence>
<gene>
    <name evidence="12" type="ORF">C8D72_1855</name>
</gene>
<dbReference type="GO" id="GO:0005886">
    <property type="term" value="C:plasma membrane"/>
    <property type="evidence" value="ECO:0007669"/>
    <property type="project" value="UniProtKB-SubCell"/>
</dbReference>
<feature type="transmembrane region" description="Helical" evidence="10">
    <location>
        <begin position="589"/>
        <end position="614"/>
    </location>
</feature>
<dbReference type="NCBIfam" id="TIGR00886">
    <property type="entry name" value="2A0108"/>
    <property type="match status" value="1"/>
</dbReference>
<feature type="transmembrane region" description="Helical" evidence="10">
    <location>
        <begin position="494"/>
        <end position="512"/>
    </location>
</feature>
<dbReference type="Gene3D" id="1.20.1250.20">
    <property type="entry name" value="MFS general substrate transporter like domains"/>
    <property type="match status" value="3"/>
</dbReference>
<dbReference type="GO" id="GO:0015113">
    <property type="term" value="F:nitrite transmembrane transporter activity"/>
    <property type="evidence" value="ECO:0007669"/>
    <property type="project" value="InterPro"/>
</dbReference>
<keyword evidence="4" id="KW-1003">Cell membrane</keyword>
<evidence type="ECO:0000256" key="10">
    <source>
        <dbReference type="SAM" id="Phobius"/>
    </source>
</evidence>
<comment type="similarity">
    <text evidence="2">Belongs to the major facilitator superfamily. Nitrate/nitrite porter (TC 2.A.1.8) family.</text>
</comment>
<reference evidence="12 13" key="1">
    <citation type="submission" date="2018-07" db="EMBL/GenBank/DDBJ databases">
        <title>Genomic Encyclopedia of Type Strains, Phase IV (KMG-IV): sequencing the most valuable type-strain genomes for metagenomic binning, comparative biology and taxonomic classification.</title>
        <authorList>
            <person name="Goeker M."/>
        </authorList>
    </citation>
    <scope>NUCLEOTIDE SEQUENCE [LARGE SCALE GENOMIC DNA]</scope>
    <source>
        <strain evidence="12 13">DSM 14324</strain>
    </source>
</reference>
<keyword evidence="9 10" id="KW-0472">Membrane</keyword>
<evidence type="ECO:0000256" key="7">
    <source>
        <dbReference type="ARBA" id="ARBA00022989"/>
    </source>
</evidence>